<evidence type="ECO:0000256" key="5">
    <source>
        <dbReference type="ARBA" id="ARBA00022989"/>
    </source>
</evidence>
<evidence type="ECO:0000256" key="7">
    <source>
        <dbReference type="RuleBase" id="RU363032"/>
    </source>
</evidence>
<feature type="transmembrane region" description="Helical" evidence="7">
    <location>
        <begin position="287"/>
        <end position="312"/>
    </location>
</feature>
<dbReference type="InterPro" id="IPR045621">
    <property type="entry name" value="BPD_transp_1_N"/>
</dbReference>
<dbReference type="KEGG" id="kbs:EPA93_24070"/>
<dbReference type="OrthoDB" id="9772184at2"/>
<dbReference type="EMBL" id="CP035758">
    <property type="protein sequence ID" value="QBD78890.1"/>
    <property type="molecule type" value="Genomic_DNA"/>
</dbReference>
<evidence type="ECO:0000259" key="8">
    <source>
        <dbReference type="PROSITE" id="PS50928"/>
    </source>
</evidence>
<evidence type="ECO:0000256" key="1">
    <source>
        <dbReference type="ARBA" id="ARBA00004651"/>
    </source>
</evidence>
<organism evidence="9 10">
    <name type="scientific">Ktedonosporobacter rubrisoli</name>
    <dbReference type="NCBI Taxonomy" id="2509675"/>
    <lineage>
        <taxon>Bacteria</taxon>
        <taxon>Bacillati</taxon>
        <taxon>Chloroflexota</taxon>
        <taxon>Ktedonobacteria</taxon>
        <taxon>Ktedonobacterales</taxon>
        <taxon>Ktedonosporobacteraceae</taxon>
        <taxon>Ktedonosporobacter</taxon>
    </lineage>
</organism>
<dbReference type="PANTHER" id="PTHR43163">
    <property type="entry name" value="DIPEPTIDE TRANSPORT SYSTEM PERMEASE PROTEIN DPPB-RELATED"/>
    <property type="match status" value="1"/>
</dbReference>
<comment type="similarity">
    <text evidence="7">Belongs to the binding-protein-dependent transport system permease family.</text>
</comment>
<dbReference type="SUPFAM" id="SSF161098">
    <property type="entry name" value="MetI-like"/>
    <property type="match status" value="1"/>
</dbReference>
<feature type="transmembrane region" description="Helical" evidence="7">
    <location>
        <begin position="242"/>
        <end position="267"/>
    </location>
</feature>
<evidence type="ECO:0000256" key="6">
    <source>
        <dbReference type="ARBA" id="ARBA00023136"/>
    </source>
</evidence>
<keyword evidence="6 7" id="KW-0472">Membrane</keyword>
<dbReference type="AlphaFoldDB" id="A0A4P6JUA5"/>
<evidence type="ECO:0000313" key="10">
    <source>
        <dbReference type="Proteomes" id="UP000290365"/>
    </source>
</evidence>
<dbReference type="PANTHER" id="PTHR43163:SF6">
    <property type="entry name" value="DIPEPTIDE TRANSPORT SYSTEM PERMEASE PROTEIN DPPB-RELATED"/>
    <property type="match status" value="1"/>
</dbReference>
<protein>
    <submittedName>
        <fullName evidence="9">ABC transporter permease</fullName>
    </submittedName>
</protein>
<proteinExistence type="inferred from homology"/>
<dbReference type="InterPro" id="IPR000515">
    <property type="entry name" value="MetI-like"/>
</dbReference>
<feature type="domain" description="ABC transmembrane type-1" evidence="8">
    <location>
        <begin position="95"/>
        <end position="306"/>
    </location>
</feature>
<comment type="subcellular location">
    <subcellularLocation>
        <location evidence="1 7">Cell membrane</location>
        <topology evidence="1 7">Multi-pass membrane protein</topology>
    </subcellularLocation>
</comment>
<evidence type="ECO:0000256" key="4">
    <source>
        <dbReference type="ARBA" id="ARBA00022692"/>
    </source>
</evidence>
<dbReference type="CDD" id="cd06261">
    <property type="entry name" value="TM_PBP2"/>
    <property type="match status" value="1"/>
</dbReference>
<keyword evidence="10" id="KW-1185">Reference proteome</keyword>
<sequence>MGKYLIRRLLEAIPLLILISILMFLLIHLLPGGPEAALYNPNLDEQGRAALRASLGLDDPLPVQYLKWIGSALHGQFGFSFATNQPVSDVIMSHFPPTLELFASALVLALIVSIFLGIISAVRQRSITDYAITTISYFGISMPIFLLGLFLQDILGTSLHWLPTSGMSTPGYLFDPFNAFLDHFLHLLMPMLVLAITFTAKWSRYLRSSMIEVTRQDYMRTGRAKGVAPVPLLLRHALRNAVIPLITIVAIDFGSVAGGATITEGVFAWPGMGSLFIVSLEKRDFPILLATLMLGAVFVVLFNIIADILYAVMDPRIRYA</sequence>
<gene>
    <name evidence="9" type="ORF">EPA93_24070</name>
</gene>
<evidence type="ECO:0000256" key="3">
    <source>
        <dbReference type="ARBA" id="ARBA00022475"/>
    </source>
</evidence>
<keyword evidence="5 7" id="KW-1133">Transmembrane helix</keyword>
<accession>A0A4P6JUA5</accession>
<name>A0A4P6JUA5_KTERU</name>
<dbReference type="GO" id="GO:0055085">
    <property type="term" value="P:transmembrane transport"/>
    <property type="evidence" value="ECO:0007669"/>
    <property type="project" value="InterPro"/>
</dbReference>
<evidence type="ECO:0000256" key="2">
    <source>
        <dbReference type="ARBA" id="ARBA00022448"/>
    </source>
</evidence>
<dbReference type="Pfam" id="PF00528">
    <property type="entry name" value="BPD_transp_1"/>
    <property type="match status" value="1"/>
</dbReference>
<dbReference type="Gene3D" id="1.10.3720.10">
    <property type="entry name" value="MetI-like"/>
    <property type="match status" value="1"/>
</dbReference>
<feature type="transmembrane region" description="Helical" evidence="7">
    <location>
        <begin position="134"/>
        <end position="163"/>
    </location>
</feature>
<dbReference type="GO" id="GO:0005886">
    <property type="term" value="C:plasma membrane"/>
    <property type="evidence" value="ECO:0007669"/>
    <property type="project" value="UniProtKB-SubCell"/>
</dbReference>
<dbReference type="PROSITE" id="PS50928">
    <property type="entry name" value="ABC_TM1"/>
    <property type="match status" value="1"/>
</dbReference>
<dbReference type="InterPro" id="IPR035906">
    <property type="entry name" value="MetI-like_sf"/>
</dbReference>
<keyword evidence="2 7" id="KW-0813">Transport</keyword>
<feature type="transmembrane region" description="Helical" evidence="7">
    <location>
        <begin position="183"/>
        <end position="200"/>
    </location>
</feature>
<dbReference type="Pfam" id="PF19300">
    <property type="entry name" value="BPD_transp_1_N"/>
    <property type="match status" value="1"/>
</dbReference>
<dbReference type="RefSeq" id="WP_129889943.1">
    <property type="nucleotide sequence ID" value="NZ_CP035758.1"/>
</dbReference>
<dbReference type="Proteomes" id="UP000290365">
    <property type="component" value="Chromosome"/>
</dbReference>
<keyword evidence="3" id="KW-1003">Cell membrane</keyword>
<keyword evidence="4 7" id="KW-0812">Transmembrane</keyword>
<feature type="transmembrane region" description="Helical" evidence="7">
    <location>
        <begin position="101"/>
        <end position="122"/>
    </location>
</feature>
<reference evidence="9 10" key="1">
    <citation type="submission" date="2019-01" db="EMBL/GenBank/DDBJ databases">
        <title>Ktedonosporobacter rubrisoli SCAWS-G2.</title>
        <authorList>
            <person name="Huang Y."/>
            <person name="Yan B."/>
        </authorList>
    </citation>
    <scope>NUCLEOTIDE SEQUENCE [LARGE SCALE GENOMIC DNA]</scope>
    <source>
        <strain evidence="9 10">SCAWS-G2</strain>
    </source>
</reference>
<evidence type="ECO:0000313" key="9">
    <source>
        <dbReference type="EMBL" id="QBD78890.1"/>
    </source>
</evidence>
<feature type="transmembrane region" description="Helical" evidence="7">
    <location>
        <begin position="12"/>
        <end position="30"/>
    </location>
</feature>